<sequence length="853" mass="92273">MRIACLQFAPKLGDIDNNLNRADAVLSKANPSDLDLLVLPELAFTGFNFKSLQQITPYLEPKGSGITSLWARTVALKYDCVVCAGYPEKVDVSKKWPTGPEYYNSTIVVNGDGETIGNYRKSFLYTDDSWALEGPKGFYADIIPGLGNTAIGICMDLNPYKFETPWHAFEFAFHVLDSYANLVIITMAWITREDGRAYSRAPQEPDMETLTYWVTRLEPLIRSENQDEIIVVFCNRTGTEDEATYTGTSAVLGIQDGEVRVYGMLGRGEKSLLVVDTNNPPRAKMVYRPEGEEDTGSEYKPPQALNPGAPRGQTASPAPSSVRSTARQNPPLSPRPPVPPPAPVRATTHQRSGSQSSQSQYEKPVSYRREMKIQTSRQDYDDDGGIPTPSAPSPTPMAMRPKIVIPDSAKSPNSTALDDFLEPPSAISLRSQDSNTSTQSNASGMSNMSKASESTVKSLTRAPEDSTPYPHSGIPRTDPFSPSRKVFGGSVTFEHPEEDNPGPKSYWSPSPLVSRTPEAFPWPPLRQRTEPMSAGPVEGHYFTWDQLRAQDTSSAQSRERRLAHRKSDASLASDKTSKFFTSGQPGSSSRSASRNQMKEAPTPSGMMDPIVSFAQQTAHLIPGADAAERIRGIASSDSPIPERPSSPKSRNASRSRPNGTPDLRRRGAASPEIQRRGTASPEMQRREQSAAIQVYASPSVLAGDAQPTDSSSDRGRAGDSRSGPSNTDQLGRTSSTPPDAPHSGGSASSTDGGRPPTRQSNYPSRGERRSSQTQRRPSIQDHDFERIEEVVSGNCPLHGAHGTISRNASVLETEETAATTASAASSATSPESNSTAEVSPAPPTNTATPVPVT</sequence>
<evidence type="ECO:0000313" key="3">
    <source>
        <dbReference type="EMBL" id="KAK0391721.1"/>
    </source>
</evidence>
<organism evidence="3 4">
    <name type="scientific">Sarocladium strictum</name>
    <name type="common">Black bundle disease fungus</name>
    <name type="synonym">Acremonium strictum</name>
    <dbReference type="NCBI Taxonomy" id="5046"/>
    <lineage>
        <taxon>Eukaryota</taxon>
        <taxon>Fungi</taxon>
        <taxon>Dikarya</taxon>
        <taxon>Ascomycota</taxon>
        <taxon>Pezizomycotina</taxon>
        <taxon>Sordariomycetes</taxon>
        <taxon>Hypocreomycetidae</taxon>
        <taxon>Hypocreales</taxon>
        <taxon>Sarocladiaceae</taxon>
        <taxon>Sarocladium</taxon>
    </lineage>
</organism>
<feature type="region of interest" description="Disordered" evidence="1">
    <location>
        <begin position="550"/>
        <end position="608"/>
    </location>
</feature>
<dbReference type="Pfam" id="PF00795">
    <property type="entry name" value="CN_hydrolase"/>
    <property type="match status" value="1"/>
</dbReference>
<dbReference type="SUPFAM" id="SSF56317">
    <property type="entry name" value="Carbon-nitrogen hydrolase"/>
    <property type="match status" value="1"/>
</dbReference>
<evidence type="ECO:0000259" key="2">
    <source>
        <dbReference type="PROSITE" id="PS50263"/>
    </source>
</evidence>
<feature type="compositionally biased region" description="Low complexity" evidence="1">
    <location>
        <begin position="844"/>
        <end position="853"/>
    </location>
</feature>
<dbReference type="PANTHER" id="PTHR11750">
    <property type="entry name" value="PROTEIN N-TERMINAL AMIDASE"/>
    <property type="match status" value="1"/>
</dbReference>
<dbReference type="InterPro" id="IPR003010">
    <property type="entry name" value="C-N_Hydrolase"/>
</dbReference>
<dbReference type="PANTHER" id="PTHR11750:SF26">
    <property type="entry name" value="PROTEIN N-TERMINAL AMIDASE"/>
    <property type="match status" value="1"/>
</dbReference>
<feature type="compositionally biased region" description="Basic and acidic residues" evidence="1">
    <location>
        <begin position="778"/>
        <end position="789"/>
    </location>
</feature>
<dbReference type="InterPro" id="IPR039703">
    <property type="entry name" value="Nta1"/>
</dbReference>
<feature type="compositionally biased region" description="Low complexity" evidence="1">
    <location>
        <begin position="816"/>
        <end position="837"/>
    </location>
</feature>
<dbReference type="InterPro" id="IPR036526">
    <property type="entry name" value="C-N_Hydrolase_sf"/>
</dbReference>
<comment type="caution">
    <text evidence="3">The sequence shown here is derived from an EMBL/GenBank/DDBJ whole genome shotgun (WGS) entry which is preliminary data.</text>
</comment>
<feature type="compositionally biased region" description="Polar residues" evidence="1">
    <location>
        <begin position="726"/>
        <end position="737"/>
    </location>
</feature>
<feature type="compositionally biased region" description="Polar residues" evidence="1">
    <location>
        <begin position="428"/>
        <end position="458"/>
    </location>
</feature>
<reference evidence="3" key="1">
    <citation type="submission" date="2022-10" db="EMBL/GenBank/DDBJ databases">
        <title>Determination and structural analysis of whole genome sequence of Sarocladium strictum F4-1.</title>
        <authorList>
            <person name="Hu L."/>
            <person name="Jiang Y."/>
        </authorList>
    </citation>
    <scope>NUCLEOTIDE SEQUENCE</scope>
    <source>
        <strain evidence="3">F4-1</strain>
    </source>
</reference>
<dbReference type="AlphaFoldDB" id="A0AA39GRC0"/>
<dbReference type="CDD" id="cd07566">
    <property type="entry name" value="ScNTA1_like"/>
    <property type="match status" value="1"/>
</dbReference>
<dbReference type="Proteomes" id="UP001175261">
    <property type="component" value="Unassembled WGS sequence"/>
</dbReference>
<keyword evidence="4" id="KW-1185">Reference proteome</keyword>
<dbReference type="PROSITE" id="PS50263">
    <property type="entry name" value="CN_HYDROLASE"/>
    <property type="match status" value="1"/>
</dbReference>
<name>A0AA39GRC0_SARSR</name>
<dbReference type="GO" id="GO:0030163">
    <property type="term" value="P:protein catabolic process"/>
    <property type="evidence" value="ECO:0007669"/>
    <property type="project" value="TreeGrafter"/>
</dbReference>
<feature type="compositionally biased region" description="Polar residues" evidence="1">
    <location>
        <begin position="745"/>
        <end position="763"/>
    </location>
</feature>
<evidence type="ECO:0000256" key="1">
    <source>
        <dbReference type="SAM" id="MobiDB-lite"/>
    </source>
</evidence>
<feature type="compositionally biased region" description="Basic and acidic residues" evidence="1">
    <location>
        <begin position="557"/>
        <end position="568"/>
    </location>
</feature>
<feature type="region of interest" description="Disordered" evidence="1">
    <location>
        <begin position="634"/>
        <end position="853"/>
    </location>
</feature>
<feature type="compositionally biased region" description="Polar residues" evidence="1">
    <location>
        <begin position="313"/>
        <end position="328"/>
    </location>
</feature>
<feature type="region of interest" description="Disordered" evidence="1">
    <location>
        <begin position="281"/>
        <end position="538"/>
    </location>
</feature>
<feature type="compositionally biased region" description="Pro residues" evidence="1">
    <location>
        <begin position="331"/>
        <end position="343"/>
    </location>
</feature>
<evidence type="ECO:0000313" key="4">
    <source>
        <dbReference type="Proteomes" id="UP001175261"/>
    </source>
</evidence>
<dbReference type="GO" id="GO:0070773">
    <property type="term" value="F:protein-N-terminal glutamine amidohydrolase activity"/>
    <property type="evidence" value="ECO:0007669"/>
    <property type="project" value="InterPro"/>
</dbReference>
<feature type="compositionally biased region" description="Polar residues" evidence="1">
    <location>
        <begin position="646"/>
        <end position="658"/>
    </location>
</feature>
<feature type="compositionally biased region" description="Low complexity" evidence="1">
    <location>
        <begin position="344"/>
        <end position="360"/>
    </location>
</feature>
<accession>A0AA39GRC0</accession>
<dbReference type="Gene3D" id="3.60.110.10">
    <property type="entry name" value="Carbon-nitrogen hydrolase"/>
    <property type="match status" value="1"/>
</dbReference>
<dbReference type="GO" id="GO:0008418">
    <property type="term" value="F:protein-N-terminal asparagine amidohydrolase activity"/>
    <property type="evidence" value="ECO:0007669"/>
    <property type="project" value="InterPro"/>
</dbReference>
<proteinExistence type="predicted"/>
<feature type="domain" description="CN hydrolase" evidence="2">
    <location>
        <begin position="1"/>
        <end position="279"/>
    </location>
</feature>
<protein>
    <recommendedName>
        <fullName evidence="2">CN hydrolase domain-containing protein</fullName>
    </recommendedName>
</protein>
<dbReference type="EMBL" id="JAPDFR010000001">
    <property type="protein sequence ID" value="KAK0391721.1"/>
    <property type="molecule type" value="Genomic_DNA"/>
</dbReference>
<gene>
    <name evidence="3" type="ORF">NLU13_1220</name>
</gene>